<dbReference type="SUPFAM" id="SSF54373">
    <property type="entry name" value="FAD-linked reductases, C-terminal domain"/>
    <property type="match status" value="1"/>
</dbReference>
<feature type="domain" description="Amine oxidase" evidence="7">
    <location>
        <begin position="117"/>
        <end position="425"/>
    </location>
</feature>
<dbReference type="InterPro" id="IPR050281">
    <property type="entry name" value="Flavin_monoamine_oxidase"/>
</dbReference>
<evidence type="ECO:0000256" key="4">
    <source>
        <dbReference type="ARBA" id="ARBA00017871"/>
    </source>
</evidence>
<dbReference type="Proteomes" id="UP000321204">
    <property type="component" value="Chromosome"/>
</dbReference>
<dbReference type="Gene3D" id="3.50.50.60">
    <property type="entry name" value="FAD/NAD(P)-binding domain"/>
    <property type="match status" value="1"/>
</dbReference>
<evidence type="ECO:0000313" key="9">
    <source>
        <dbReference type="Proteomes" id="UP000321204"/>
    </source>
</evidence>
<dbReference type="EC" id="1.13.12.3" evidence="3"/>
<dbReference type="EMBL" id="CP042433">
    <property type="protein sequence ID" value="QEC55188.1"/>
    <property type="molecule type" value="Genomic_DNA"/>
</dbReference>
<evidence type="ECO:0000256" key="5">
    <source>
        <dbReference type="ARBA" id="ARBA00023070"/>
    </source>
</evidence>
<dbReference type="OrthoDB" id="56323at2"/>
<organism evidence="8 9">
    <name type="scientific">Flavisolibacter ginsenosidimutans</name>
    <dbReference type="NCBI Taxonomy" id="661481"/>
    <lineage>
        <taxon>Bacteria</taxon>
        <taxon>Pseudomonadati</taxon>
        <taxon>Bacteroidota</taxon>
        <taxon>Chitinophagia</taxon>
        <taxon>Chitinophagales</taxon>
        <taxon>Chitinophagaceae</taxon>
        <taxon>Flavisolibacter</taxon>
    </lineage>
</organism>
<keyword evidence="9" id="KW-1185">Reference proteome</keyword>
<protein>
    <recommendedName>
        <fullName evidence="4">Tryptophan 2-monooxygenase</fullName>
        <ecNumber evidence="3">1.13.12.3</ecNumber>
    </recommendedName>
</protein>
<evidence type="ECO:0000256" key="3">
    <source>
        <dbReference type="ARBA" id="ARBA00012535"/>
    </source>
</evidence>
<dbReference type="RefSeq" id="WP_146783382.1">
    <property type="nucleotide sequence ID" value="NZ_BAABIO010000006.1"/>
</dbReference>
<keyword evidence="5" id="KW-0073">Auxin biosynthesis</keyword>
<reference evidence="8 9" key="1">
    <citation type="journal article" date="2015" name="Int. J. Syst. Evol. Microbiol.">
        <title>Flavisolibacter ginsenosidimutans sp. nov., with ginsenoside-converting activity isolated from soil used for cultivating ginseng.</title>
        <authorList>
            <person name="Zhao Y."/>
            <person name="Liu Q."/>
            <person name="Kang M.S."/>
            <person name="Jin F."/>
            <person name="Yu H."/>
            <person name="Im W.T."/>
        </authorList>
    </citation>
    <scope>NUCLEOTIDE SEQUENCE [LARGE SCALE GENOMIC DNA]</scope>
    <source>
        <strain evidence="8 9">Gsoil 636</strain>
    </source>
</reference>
<dbReference type="AlphaFoldDB" id="A0A5B8UFA6"/>
<name>A0A5B8UFA6_9BACT</name>
<dbReference type="GO" id="GO:0009851">
    <property type="term" value="P:auxin biosynthetic process"/>
    <property type="evidence" value="ECO:0007669"/>
    <property type="project" value="UniProtKB-KW"/>
</dbReference>
<dbReference type="PANTHER" id="PTHR10742">
    <property type="entry name" value="FLAVIN MONOAMINE OXIDASE"/>
    <property type="match status" value="1"/>
</dbReference>
<dbReference type="GO" id="GO:0050361">
    <property type="term" value="F:tryptophan 2-monooxygenase activity"/>
    <property type="evidence" value="ECO:0007669"/>
    <property type="project" value="UniProtKB-EC"/>
</dbReference>
<feature type="domain" description="Amine oxidase" evidence="7">
    <location>
        <begin position="16"/>
        <end position="110"/>
    </location>
</feature>
<dbReference type="InterPro" id="IPR002937">
    <property type="entry name" value="Amino_oxidase"/>
</dbReference>
<comment type="similarity">
    <text evidence="2">Belongs to the tryptophan 2-monooxygenase family.</text>
</comment>
<gene>
    <name evidence="8" type="ORF">FSB75_04460</name>
</gene>
<accession>A0A5B8UFA6</accession>
<evidence type="ECO:0000256" key="2">
    <source>
        <dbReference type="ARBA" id="ARBA00005833"/>
    </source>
</evidence>
<proteinExistence type="inferred from homology"/>
<evidence type="ECO:0000256" key="6">
    <source>
        <dbReference type="ARBA" id="ARBA00047321"/>
    </source>
</evidence>
<dbReference type="PANTHER" id="PTHR10742:SF410">
    <property type="entry name" value="LYSINE-SPECIFIC HISTONE DEMETHYLASE 2"/>
    <property type="match status" value="1"/>
</dbReference>
<evidence type="ECO:0000256" key="1">
    <source>
        <dbReference type="ARBA" id="ARBA00004814"/>
    </source>
</evidence>
<comment type="catalytic activity">
    <reaction evidence="6">
        <text>L-tryptophan + O2 = indole-3-acetamide + CO2 + H2O</text>
        <dbReference type="Rhea" id="RHEA:16165"/>
        <dbReference type="ChEBI" id="CHEBI:15377"/>
        <dbReference type="ChEBI" id="CHEBI:15379"/>
        <dbReference type="ChEBI" id="CHEBI:16031"/>
        <dbReference type="ChEBI" id="CHEBI:16526"/>
        <dbReference type="ChEBI" id="CHEBI:57912"/>
        <dbReference type="EC" id="1.13.12.3"/>
    </reaction>
</comment>
<sequence>MESKTFDVVIIGAGAAGLMAALEIVLTGKSVAVIEAKEKAGGRIFTFHNDDGYPVELGAEFVHGNLPITKELLKKAGIKITPVRGSIWQYKDGRLAEQEDFIDDYSDLEKKFKELSQDIPVAEFLSAHLAGAKYEELRFSLKNYVEGYYAADLNRASTFSLRNELAKSDDEQYRIEGGYLQLVNHLEQRCKENGVQFYFSQAVLQLHWKKSNVEAVTVQNSVRAKKALITVSVGVLQNGGIEFFPALPEKKLAAQNLGFGHVVKTILSFDDAFWKDKELTAGKDLTDLNFLFSMEQIPTWWTQHPKKQAILVGWLGGPRADVFDTVNKENVIQKALYSLSQIFNIDVLQLSQKLKSGQMHNWSADLHFCGAYSYEVVNGKGFMQTVLQPVDGTVYFAGEGLHHGPEIGTVEAALNSGREVAYQLIANF</sequence>
<dbReference type="InterPro" id="IPR036188">
    <property type="entry name" value="FAD/NAD-bd_sf"/>
</dbReference>
<dbReference type="KEGG" id="fgg:FSB75_04460"/>
<dbReference type="SUPFAM" id="SSF51905">
    <property type="entry name" value="FAD/NAD(P)-binding domain"/>
    <property type="match status" value="1"/>
</dbReference>
<evidence type="ECO:0000259" key="7">
    <source>
        <dbReference type="Pfam" id="PF01593"/>
    </source>
</evidence>
<dbReference type="PRINTS" id="PR00420">
    <property type="entry name" value="RNGMNOXGNASE"/>
</dbReference>
<dbReference type="Pfam" id="PF01593">
    <property type="entry name" value="Amino_oxidase"/>
    <property type="match status" value="2"/>
</dbReference>
<evidence type="ECO:0000313" key="8">
    <source>
        <dbReference type="EMBL" id="QEC55188.1"/>
    </source>
</evidence>
<comment type="pathway">
    <text evidence="1">Plant hormone metabolism; auxin biosynthesis.</text>
</comment>